<dbReference type="AlphaFoldDB" id="A0A7G2CJ13"/>
<protein>
    <submittedName>
        <fullName evidence="1">Uncharacterized protein</fullName>
    </submittedName>
</protein>
<dbReference type="EMBL" id="LR877157">
    <property type="protein sequence ID" value="CAD2219409.1"/>
    <property type="molecule type" value="Genomic_DNA"/>
</dbReference>
<keyword evidence="2" id="KW-1185">Reference proteome</keyword>
<proteinExistence type="predicted"/>
<organism evidence="1 2">
    <name type="scientific">Angomonas deanei</name>
    <dbReference type="NCBI Taxonomy" id="59799"/>
    <lineage>
        <taxon>Eukaryota</taxon>
        <taxon>Discoba</taxon>
        <taxon>Euglenozoa</taxon>
        <taxon>Kinetoplastea</taxon>
        <taxon>Metakinetoplastina</taxon>
        <taxon>Trypanosomatida</taxon>
        <taxon>Trypanosomatidae</taxon>
        <taxon>Strigomonadinae</taxon>
        <taxon>Angomonas</taxon>
    </lineage>
</organism>
<accession>A0A7G2CJ13</accession>
<dbReference type="Proteomes" id="UP000515908">
    <property type="component" value="Chromosome 13"/>
</dbReference>
<name>A0A7G2CJ13_9TRYP</name>
<evidence type="ECO:0000313" key="2">
    <source>
        <dbReference type="Proteomes" id="UP000515908"/>
    </source>
</evidence>
<evidence type="ECO:0000313" key="1">
    <source>
        <dbReference type="EMBL" id="CAD2219409.1"/>
    </source>
</evidence>
<dbReference type="VEuPathDB" id="TriTrypDB:ADEAN_000691400"/>
<gene>
    <name evidence="1" type="ORF">ADEAN_000691400</name>
</gene>
<reference evidence="1 2" key="1">
    <citation type="submission" date="2020-08" db="EMBL/GenBank/DDBJ databases">
        <authorList>
            <person name="Newling K."/>
            <person name="Davey J."/>
            <person name="Forrester S."/>
        </authorList>
    </citation>
    <scope>NUCLEOTIDE SEQUENCE [LARGE SCALE GENOMIC DNA]</scope>
    <source>
        <strain evidence="2">Crithidia deanei Carvalho (ATCC PRA-265)</strain>
    </source>
</reference>
<sequence>MVVCCSTATQGLYRNMLSTQSSFDPVIMRPGRKVYEGIVEGMDDYKTRKNFIGRLVENPFFEKLVENRGCGVVAAEVVRNAVEGSPAELDTNTLTEEQKELFDSSDEEGAYSIAGSIASIVADQYRKFNSPSGKPIEDLKRIVATCVRALLCCPKKGYLPIVNDTNVVKMGMLSVVSSPMKDGSKDRKLEVEMSSVQLVLGAMLYGDRSLLTKNPTGRPFALFSASFFSLLLDSCSSSYYGGKTDASLSAFLRPLSQTAIGDYSAKMDHISVSSVLVSNGRIEVPEKVQTYLRVLRELLRDNNGRAFVLVNGRGTGYADLIAKSGNILFLIHCEKGAKSTTENVPIALEKMGFSGSDSPAVDTFVKSLDMRGPNLEEQLEIFLAKGAQRKRKRSTAVSGTTVEYLPLLRGRLLTRLLMKELGCSIAVPVVMRREPRSADKKEKWIKHVEKYSFHSFGWNGPAALVLVGGSIERSAIISA</sequence>